<sequence length="68" mass="7689">MSKVAQVLPAWELRAATDRAQGSPQELNMVLFRYCWTITQLMTTQQLAEAVDVHHITVGLHRHGMGMI</sequence>
<reference evidence="2 3" key="1">
    <citation type="journal article" date="2014" name="Nat. Genet.">
        <title>Genome and transcriptome of the porcine whipworm Trichuris suis.</title>
        <authorList>
            <person name="Jex A.R."/>
            <person name="Nejsum P."/>
            <person name="Schwarz E.M."/>
            <person name="Hu L."/>
            <person name="Young N.D."/>
            <person name="Hall R.S."/>
            <person name="Korhonen P.K."/>
            <person name="Liao S."/>
            <person name="Thamsborg S."/>
            <person name="Xia J."/>
            <person name="Xu P."/>
            <person name="Wang S."/>
            <person name="Scheerlinck J.P."/>
            <person name="Hofmann A."/>
            <person name="Sternberg P.W."/>
            <person name="Wang J."/>
            <person name="Gasser R.B."/>
        </authorList>
    </citation>
    <scope>NUCLEOTIDE SEQUENCE [LARGE SCALE GENOMIC DNA]</scope>
    <source>
        <strain evidence="2">DCEP-RM93F</strain>
        <strain evidence="1">DCEP-RM93M</strain>
    </source>
</reference>
<accession>A0A085MVB4</accession>
<organism evidence="2">
    <name type="scientific">Trichuris suis</name>
    <name type="common">pig whipworm</name>
    <dbReference type="NCBI Taxonomy" id="68888"/>
    <lineage>
        <taxon>Eukaryota</taxon>
        <taxon>Metazoa</taxon>
        <taxon>Ecdysozoa</taxon>
        <taxon>Nematoda</taxon>
        <taxon>Enoplea</taxon>
        <taxon>Dorylaimia</taxon>
        <taxon>Trichinellida</taxon>
        <taxon>Trichuridae</taxon>
        <taxon>Trichuris</taxon>
    </lineage>
</organism>
<gene>
    <name evidence="1" type="ORF">M513_05843</name>
    <name evidence="2" type="ORF">M514_05843</name>
</gene>
<evidence type="ECO:0000313" key="2">
    <source>
        <dbReference type="EMBL" id="KFD61160.1"/>
    </source>
</evidence>
<dbReference type="Proteomes" id="UP000030758">
    <property type="component" value="Unassembled WGS sequence"/>
</dbReference>
<evidence type="ECO:0000313" key="3">
    <source>
        <dbReference type="Proteomes" id="UP000030764"/>
    </source>
</evidence>
<dbReference type="EMBL" id="KL367633">
    <property type="protein sequence ID" value="KFD61160.1"/>
    <property type="molecule type" value="Genomic_DNA"/>
</dbReference>
<dbReference type="Proteomes" id="UP000030764">
    <property type="component" value="Unassembled WGS sequence"/>
</dbReference>
<keyword evidence="3" id="KW-1185">Reference proteome</keyword>
<protein>
    <submittedName>
        <fullName evidence="2">Uncharacterized protein</fullName>
    </submittedName>
</protein>
<name>A0A085MVB4_9BILA</name>
<dbReference type="AlphaFoldDB" id="A0A085MVB4"/>
<dbReference type="EMBL" id="KL363218">
    <property type="protein sequence ID" value="KFD53362.1"/>
    <property type="molecule type" value="Genomic_DNA"/>
</dbReference>
<evidence type="ECO:0000313" key="1">
    <source>
        <dbReference type="EMBL" id="KFD53362.1"/>
    </source>
</evidence>
<proteinExistence type="predicted"/>